<feature type="transmembrane region" description="Helical" evidence="1">
    <location>
        <begin position="174"/>
        <end position="200"/>
    </location>
</feature>
<feature type="domain" description="DUF3566" evidence="2">
    <location>
        <begin position="97"/>
        <end position="216"/>
    </location>
</feature>
<dbReference type="EMBL" id="FUKQ01000024">
    <property type="protein sequence ID" value="SJN27986.1"/>
    <property type="molecule type" value="Genomic_DNA"/>
</dbReference>
<protein>
    <recommendedName>
        <fullName evidence="2">DUF3566 domain-containing protein</fullName>
    </recommendedName>
</protein>
<keyword evidence="1" id="KW-1133">Transmembrane helix</keyword>
<dbReference type="RefSeq" id="WP_306291456.1">
    <property type="nucleotide sequence ID" value="NZ_FUKQ01000024.1"/>
</dbReference>
<keyword evidence="1" id="KW-0472">Membrane</keyword>
<evidence type="ECO:0000313" key="3">
    <source>
        <dbReference type="EMBL" id="SJN27986.1"/>
    </source>
</evidence>
<evidence type="ECO:0000259" key="2">
    <source>
        <dbReference type="Pfam" id="PF12089"/>
    </source>
</evidence>
<dbReference type="Proteomes" id="UP000188342">
    <property type="component" value="Unassembled WGS sequence"/>
</dbReference>
<organism evidence="3 4">
    <name type="scientific">Luteococcus japonicus LSP_Lj1</name>
    <dbReference type="NCBI Taxonomy" id="1255658"/>
    <lineage>
        <taxon>Bacteria</taxon>
        <taxon>Bacillati</taxon>
        <taxon>Actinomycetota</taxon>
        <taxon>Actinomycetes</taxon>
        <taxon>Propionibacteriales</taxon>
        <taxon>Propionibacteriaceae</taxon>
        <taxon>Luteococcus</taxon>
    </lineage>
</organism>
<gene>
    <name evidence="3" type="ORF">FM114_05885</name>
</gene>
<feature type="transmembrane region" description="Helical" evidence="1">
    <location>
        <begin position="115"/>
        <end position="137"/>
    </location>
</feature>
<keyword evidence="1" id="KW-0812">Transmembrane</keyword>
<accession>A0A1R4J7B6</accession>
<dbReference type="Pfam" id="PF12089">
    <property type="entry name" value="DUF3566"/>
    <property type="match status" value="1"/>
</dbReference>
<dbReference type="AlphaFoldDB" id="A0A1R4J7B6"/>
<name>A0A1R4J7B6_9ACTN</name>
<keyword evidence="4" id="KW-1185">Reference proteome</keyword>
<sequence length="217" mass="22548">MSDPASAAKIGAQAAQAAKAGDDVTVVEAGGATEAGESAWSRARKKLAETGSTVGGKVTDLKDRTMTAAVAATASDADTETADVPGAASAGINRRTRKARLRLSRLDPWSVMKTMLLFSVAGGIIFFIATWVVWGVINTSGVFDSVNKSVTDLVASPGSETAFRLEDYVNTWRVLGFAALISVINVVLLTALATLFAFLYNLAATVMGGLEVTLAED</sequence>
<proteinExistence type="predicted"/>
<dbReference type="STRING" id="1255658.FM114_05885"/>
<evidence type="ECO:0000313" key="4">
    <source>
        <dbReference type="Proteomes" id="UP000188342"/>
    </source>
</evidence>
<dbReference type="InterPro" id="IPR021949">
    <property type="entry name" value="DUF3566_TM"/>
</dbReference>
<evidence type="ECO:0000256" key="1">
    <source>
        <dbReference type="SAM" id="Phobius"/>
    </source>
</evidence>
<reference evidence="3 4" key="1">
    <citation type="submission" date="2017-02" db="EMBL/GenBank/DDBJ databases">
        <authorList>
            <person name="Peterson S.W."/>
        </authorList>
    </citation>
    <scope>NUCLEOTIDE SEQUENCE [LARGE SCALE GENOMIC DNA]</scope>
    <source>
        <strain evidence="3 4">LSP_Lj1</strain>
    </source>
</reference>